<protein>
    <submittedName>
        <fullName evidence="2">Uncharacterized protein</fullName>
    </submittedName>
</protein>
<dbReference type="AlphaFoldDB" id="A0A2R5FH33"/>
<keyword evidence="1" id="KW-0472">Membrane</keyword>
<reference evidence="2 3" key="1">
    <citation type="submission" date="2017-06" db="EMBL/GenBank/DDBJ databases">
        <title>Genome sequencing of cyanobaciteial culture collection at National Institute for Environmental Studies (NIES).</title>
        <authorList>
            <person name="Hirose Y."/>
            <person name="Shimura Y."/>
            <person name="Fujisawa T."/>
            <person name="Nakamura Y."/>
            <person name="Kawachi M."/>
        </authorList>
    </citation>
    <scope>NUCLEOTIDE SEQUENCE [LARGE SCALE GENOMIC DNA]</scope>
    <source>
        <strain evidence="2 3">NIES-4072</strain>
    </source>
</reference>
<comment type="caution">
    <text evidence="2">The sequence shown here is derived from an EMBL/GenBank/DDBJ whole genome shotgun (WGS) entry which is preliminary data.</text>
</comment>
<keyword evidence="1" id="KW-0812">Transmembrane</keyword>
<keyword evidence="1" id="KW-1133">Transmembrane helix</keyword>
<dbReference type="Proteomes" id="UP000245124">
    <property type="component" value="Unassembled WGS sequence"/>
</dbReference>
<proteinExistence type="predicted"/>
<accession>A0A2R5FH33</accession>
<keyword evidence="3" id="KW-1185">Reference proteome</keyword>
<gene>
    <name evidence="2" type="ORF">NIES4072_11410</name>
</gene>
<evidence type="ECO:0000313" key="2">
    <source>
        <dbReference type="EMBL" id="GBG17485.1"/>
    </source>
</evidence>
<feature type="transmembrane region" description="Helical" evidence="1">
    <location>
        <begin position="39"/>
        <end position="59"/>
    </location>
</feature>
<organism evidence="2 3">
    <name type="scientific">Nostoc commune NIES-4072</name>
    <dbReference type="NCBI Taxonomy" id="2005467"/>
    <lineage>
        <taxon>Bacteria</taxon>
        <taxon>Bacillati</taxon>
        <taxon>Cyanobacteriota</taxon>
        <taxon>Cyanophyceae</taxon>
        <taxon>Nostocales</taxon>
        <taxon>Nostocaceae</taxon>
        <taxon>Nostoc</taxon>
    </lineage>
</organism>
<evidence type="ECO:0000313" key="3">
    <source>
        <dbReference type="Proteomes" id="UP000245124"/>
    </source>
</evidence>
<name>A0A2R5FH33_NOSCO</name>
<evidence type="ECO:0000256" key="1">
    <source>
        <dbReference type="SAM" id="Phobius"/>
    </source>
</evidence>
<dbReference type="EMBL" id="BDUD01000001">
    <property type="protein sequence ID" value="GBG17485.1"/>
    <property type="molecule type" value="Genomic_DNA"/>
</dbReference>
<sequence>MRYEGNTLLRGSVFYTQTLMKIVEETRTRLQLKHQPLRYWFIGWCLFTVCLSFLIYCLFFESASVNMTCVVYRRRHRLSQNQINCEFRRFNLLGSMEKLKMFDPQEAYTHF</sequence>